<evidence type="ECO:0000313" key="3">
    <source>
        <dbReference type="EMBL" id="BCM86314.1"/>
    </source>
</evidence>
<dbReference type="Proteomes" id="UP000663508">
    <property type="component" value="Chromosome"/>
</dbReference>
<dbReference type="InterPro" id="IPR048822">
    <property type="entry name" value="PDDEXK_13"/>
</dbReference>
<sequence>MDISAPLPPAAANPEPLVVAARGVLDTSGLGPIDRVPLIPEAARRRHHVFVPADRRFKAAARFLQALWREDRGLAMGTHVSRRELHRPRRLGSRISTAAGALGANFLHPDIVPVVTRALAYREPGAAYDIDRLKTNLLSSQPLAFNLFGPLAHDLQFATRFVTEFLPGTLTEVTDVLFEHSPGRGDPRFTADRTAYDVVLRGRDATGARGLICIEVKYSEPGHEPAPPPHPRHTHRSRTPPQACSWTSTPRH</sequence>
<evidence type="ECO:0000256" key="1">
    <source>
        <dbReference type="SAM" id="MobiDB-lite"/>
    </source>
</evidence>
<dbReference type="Pfam" id="PF20796">
    <property type="entry name" value="PDDEXK_13"/>
    <property type="match status" value="1"/>
</dbReference>
<dbReference type="KEGG" id="mind:mvi_47750"/>
<gene>
    <name evidence="3" type="ORF">mvi_47750</name>
</gene>
<evidence type="ECO:0000313" key="4">
    <source>
        <dbReference type="Proteomes" id="UP000663508"/>
    </source>
</evidence>
<feature type="compositionally biased region" description="Polar residues" evidence="1">
    <location>
        <begin position="242"/>
        <end position="252"/>
    </location>
</feature>
<proteinExistence type="predicted"/>
<evidence type="ECO:0000259" key="2">
    <source>
        <dbReference type="Pfam" id="PF20796"/>
    </source>
</evidence>
<feature type="region of interest" description="Disordered" evidence="1">
    <location>
        <begin position="220"/>
        <end position="252"/>
    </location>
</feature>
<protein>
    <recommendedName>
        <fullName evidence="2">PD-(D/E)XK nuclease-like domain-containing protein</fullName>
    </recommendedName>
</protein>
<accession>A0A8H8WXQ6</accession>
<name>A0A8H8WXQ6_9HYPH</name>
<reference evidence="3" key="1">
    <citation type="submission" date="2020-11" db="EMBL/GenBank/DDBJ databases">
        <title>Complete genome sequence of a novel pathogenic Methylobacterium strain isolated from rice in Vietnam.</title>
        <authorList>
            <person name="Lai K."/>
            <person name="Okazaki S."/>
            <person name="Higashi K."/>
            <person name="Mori H."/>
            <person name="Toyoda A."/>
            <person name="Kurokawa K."/>
        </authorList>
    </citation>
    <scope>NUCLEOTIDE SEQUENCE</scope>
    <source>
        <strain evidence="3">VL1</strain>
    </source>
</reference>
<dbReference type="EMBL" id="AP024145">
    <property type="protein sequence ID" value="BCM86314.1"/>
    <property type="molecule type" value="Genomic_DNA"/>
</dbReference>
<dbReference type="AlphaFoldDB" id="A0A8H8WXQ6"/>
<feature type="domain" description="PD-(D/E)XK nuclease-like" evidence="2">
    <location>
        <begin position="53"/>
        <end position="235"/>
    </location>
</feature>
<organism evidence="3 4">
    <name type="scientific">Methylobacterium indicum</name>
    <dbReference type="NCBI Taxonomy" id="1775910"/>
    <lineage>
        <taxon>Bacteria</taxon>
        <taxon>Pseudomonadati</taxon>
        <taxon>Pseudomonadota</taxon>
        <taxon>Alphaproteobacteria</taxon>
        <taxon>Hyphomicrobiales</taxon>
        <taxon>Methylobacteriaceae</taxon>
        <taxon>Methylobacterium</taxon>
    </lineage>
</organism>
<dbReference type="RefSeq" id="WP_244748680.1">
    <property type="nucleotide sequence ID" value="NZ_AP024145.1"/>
</dbReference>